<dbReference type="SUPFAM" id="SSF53474">
    <property type="entry name" value="alpha/beta-Hydrolases"/>
    <property type="match status" value="1"/>
</dbReference>
<dbReference type="EMBL" id="JAMQGM010000037">
    <property type="protein sequence ID" value="MCM2579008.1"/>
    <property type="molecule type" value="Genomic_DNA"/>
</dbReference>
<accession>A0ABT0X905</accession>
<dbReference type="PANTHER" id="PTHR37017:SF11">
    <property type="entry name" value="ESTERASE_LIPASE_THIOESTERASE DOMAIN-CONTAINING PROTEIN"/>
    <property type="match status" value="1"/>
</dbReference>
<dbReference type="RefSeq" id="WP_251416346.1">
    <property type="nucleotide sequence ID" value="NZ_JAMQGM010000037.1"/>
</dbReference>
<evidence type="ECO:0000313" key="3">
    <source>
        <dbReference type="Proteomes" id="UP001167160"/>
    </source>
</evidence>
<evidence type="ECO:0000259" key="1">
    <source>
        <dbReference type="Pfam" id="PF12697"/>
    </source>
</evidence>
<dbReference type="InterPro" id="IPR000073">
    <property type="entry name" value="AB_hydrolase_1"/>
</dbReference>
<name>A0ABT0X905_9ACTN</name>
<comment type="caution">
    <text evidence="2">The sequence shown here is derived from an EMBL/GenBank/DDBJ whole genome shotgun (WGS) entry which is preliminary data.</text>
</comment>
<feature type="domain" description="AB hydrolase-1" evidence="1">
    <location>
        <begin position="4"/>
        <end position="207"/>
    </location>
</feature>
<dbReference type="Proteomes" id="UP001167160">
    <property type="component" value="Unassembled WGS sequence"/>
</dbReference>
<proteinExistence type="predicted"/>
<dbReference type="Gene3D" id="3.40.50.1820">
    <property type="entry name" value="alpha/beta hydrolase"/>
    <property type="match status" value="1"/>
</dbReference>
<dbReference type="Pfam" id="PF12697">
    <property type="entry name" value="Abhydrolase_6"/>
    <property type="match status" value="1"/>
</dbReference>
<sequence length="221" mass="23319">MTAVVLVHGLYEGPEHFAPVTERLRAEGVEVAVPELHRGSLAADTAAVQEVVDAMGGPPIVVGHSYGGSVITGLTGVRHLVYLAAFVPDEGESAAGLSVDTNLIGPAIVKRPDGLTDLDPVLARTVLFNDCTPGQTDRAVALLRPQALGCGRGIPERQAWKDVPSTYVVCTEDRTVDPGLQRTMAKRCGSTRVWPTGHAPFVSRPDLLTGLIAELLSRKGS</sequence>
<dbReference type="InterPro" id="IPR029058">
    <property type="entry name" value="AB_hydrolase_fold"/>
</dbReference>
<gene>
    <name evidence="2" type="ORF">M1E25_16885</name>
</gene>
<protein>
    <submittedName>
        <fullName evidence="2">Alpha/beta hydrolase</fullName>
    </submittedName>
</protein>
<dbReference type="InterPro" id="IPR052897">
    <property type="entry name" value="Sec-Metab_Biosynth_Hydrolase"/>
</dbReference>
<organism evidence="2 3">
    <name type="scientific">Streptomyces meridianus</name>
    <dbReference type="NCBI Taxonomy" id="2938945"/>
    <lineage>
        <taxon>Bacteria</taxon>
        <taxon>Bacillati</taxon>
        <taxon>Actinomycetota</taxon>
        <taxon>Actinomycetes</taxon>
        <taxon>Kitasatosporales</taxon>
        <taxon>Streptomycetaceae</taxon>
        <taxon>Streptomyces</taxon>
    </lineage>
</organism>
<keyword evidence="3" id="KW-1185">Reference proteome</keyword>
<keyword evidence="2" id="KW-0378">Hydrolase</keyword>
<dbReference type="GO" id="GO:0016787">
    <property type="term" value="F:hydrolase activity"/>
    <property type="evidence" value="ECO:0007669"/>
    <property type="project" value="UniProtKB-KW"/>
</dbReference>
<evidence type="ECO:0000313" key="2">
    <source>
        <dbReference type="EMBL" id="MCM2579008.1"/>
    </source>
</evidence>
<dbReference type="PANTHER" id="PTHR37017">
    <property type="entry name" value="AB HYDROLASE-1 DOMAIN-CONTAINING PROTEIN-RELATED"/>
    <property type="match status" value="1"/>
</dbReference>
<reference evidence="2" key="1">
    <citation type="journal article" date="2023" name="Int. J. Syst. Evol. Microbiol.">
        <title>Streptomyces meridianus sp. nov. isolated from brackish water of the Tagus estuary in Alcochete, Portugal.</title>
        <authorList>
            <person name="Santos J.D.N."/>
            <person name="Klimek D."/>
            <person name="Calusinska M."/>
            <person name="Lobo Da Cunha A."/>
            <person name="Catita J."/>
            <person name="Goncalves H."/>
            <person name="Gonzalez I."/>
            <person name="Reyes F."/>
            <person name="Lage O.M."/>
        </authorList>
    </citation>
    <scope>NUCLEOTIDE SEQUENCE</scope>
    <source>
        <strain evidence="2">MTZ3.1</strain>
    </source>
</reference>